<accession>A0ABW4FXE9</accession>
<gene>
    <name evidence="1" type="ORF">ACFSCY_38005</name>
</gene>
<name>A0ABW4FXE9_9PSEU</name>
<keyword evidence="2" id="KW-1185">Reference proteome</keyword>
<evidence type="ECO:0000313" key="1">
    <source>
        <dbReference type="EMBL" id="MFD1535218.1"/>
    </source>
</evidence>
<dbReference type="EMBL" id="JBHUCP010000051">
    <property type="protein sequence ID" value="MFD1535218.1"/>
    <property type="molecule type" value="Genomic_DNA"/>
</dbReference>
<organism evidence="1 2">
    <name type="scientific">Pseudonocardia aurantiaca</name>
    <dbReference type="NCBI Taxonomy" id="75290"/>
    <lineage>
        <taxon>Bacteria</taxon>
        <taxon>Bacillati</taxon>
        <taxon>Actinomycetota</taxon>
        <taxon>Actinomycetes</taxon>
        <taxon>Pseudonocardiales</taxon>
        <taxon>Pseudonocardiaceae</taxon>
        <taxon>Pseudonocardia</taxon>
    </lineage>
</organism>
<protein>
    <recommendedName>
        <fullName evidence="3">Glyoxalase-like domain-containing protein</fullName>
    </recommendedName>
</protein>
<dbReference type="Gene3D" id="3.10.180.10">
    <property type="entry name" value="2,3-Dihydroxybiphenyl 1,2-Dioxygenase, domain 1"/>
    <property type="match status" value="1"/>
</dbReference>
<sequence>MPSTIQPIIVTGDIERLLRFYTGLLDAEETTSFPTDGPLFFVGLRVGDSDIGLTADADAGNAAGQRMLKRM</sequence>
<dbReference type="SUPFAM" id="SSF54593">
    <property type="entry name" value="Glyoxalase/Bleomycin resistance protein/Dihydroxybiphenyl dioxygenase"/>
    <property type="match status" value="1"/>
</dbReference>
<comment type="caution">
    <text evidence="1">The sequence shown here is derived from an EMBL/GenBank/DDBJ whole genome shotgun (WGS) entry which is preliminary data.</text>
</comment>
<evidence type="ECO:0008006" key="3">
    <source>
        <dbReference type="Google" id="ProtNLM"/>
    </source>
</evidence>
<proteinExistence type="predicted"/>
<dbReference type="Proteomes" id="UP001597145">
    <property type="component" value="Unassembled WGS sequence"/>
</dbReference>
<reference evidence="2" key="1">
    <citation type="journal article" date="2019" name="Int. J. Syst. Evol. Microbiol.">
        <title>The Global Catalogue of Microorganisms (GCM) 10K type strain sequencing project: providing services to taxonomists for standard genome sequencing and annotation.</title>
        <authorList>
            <consortium name="The Broad Institute Genomics Platform"/>
            <consortium name="The Broad Institute Genome Sequencing Center for Infectious Disease"/>
            <person name="Wu L."/>
            <person name="Ma J."/>
        </authorList>
    </citation>
    <scope>NUCLEOTIDE SEQUENCE [LARGE SCALE GENOMIC DNA]</scope>
    <source>
        <strain evidence="2">JCM 12165</strain>
    </source>
</reference>
<dbReference type="RefSeq" id="WP_343987381.1">
    <property type="nucleotide sequence ID" value="NZ_BAAAJG010000028.1"/>
</dbReference>
<evidence type="ECO:0000313" key="2">
    <source>
        <dbReference type="Proteomes" id="UP001597145"/>
    </source>
</evidence>
<dbReference type="InterPro" id="IPR029068">
    <property type="entry name" value="Glyas_Bleomycin-R_OHBP_Dase"/>
</dbReference>